<dbReference type="GO" id="GO:0016020">
    <property type="term" value="C:membrane"/>
    <property type="evidence" value="ECO:0007669"/>
    <property type="project" value="UniProtKB-SubCell"/>
</dbReference>
<evidence type="ECO:0000256" key="1">
    <source>
        <dbReference type="ARBA" id="ARBA00004141"/>
    </source>
</evidence>
<feature type="transmembrane region" description="Helical" evidence="6">
    <location>
        <begin position="211"/>
        <end position="229"/>
    </location>
</feature>
<feature type="transmembrane region" description="Helical" evidence="6">
    <location>
        <begin position="46"/>
        <end position="64"/>
    </location>
</feature>
<dbReference type="EMBL" id="QBMN01000045">
    <property type="protein sequence ID" value="PZO42572.1"/>
    <property type="molecule type" value="Genomic_DNA"/>
</dbReference>
<feature type="domain" description="EamA" evidence="7">
    <location>
        <begin position="151"/>
        <end position="282"/>
    </location>
</feature>
<evidence type="ECO:0000256" key="6">
    <source>
        <dbReference type="SAM" id="Phobius"/>
    </source>
</evidence>
<comment type="similarity">
    <text evidence="2">Belongs to the EamA transporter family.</text>
</comment>
<dbReference type="InterPro" id="IPR050638">
    <property type="entry name" value="AA-Vitamin_Transporters"/>
</dbReference>
<evidence type="ECO:0000313" key="8">
    <source>
        <dbReference type="EMBL" id="PZO42572.1"/>
    </source>
</evidence>
<accession>A0A2W4WDK6</accession>
<organism evidence="8 9">
    <name type="scientific">Shackletoniella antarctica</name>
    <dbReference type="NCBI Taxonomy" id="268115"/>
    <lineage>
        <taxon>Bacteria</taxon>
        <taxon>Bacillati</taxon>
        <taxon>Cyanobacteriota</taxon>
        <taxon>Cyanophyceae</taxon>
        <taxon>Oculatellales</taxon>
        <taxon>Oculatellaceae</taxon>
        <taxon>Shackletoniella</taxon>
    </lineage>
</organism>
<dbReference type="PANTHER" id="PTHR32322">
    <property type="entry name" value="INNER MEMBRANE TRANSPORTER"/>
    <property type="match status" value="1"/>
</dbReference>
<comment type="subcellular location">
    <subcellularLocation>
        <location evidence="1">Membrane</location>
        <topology evidence="1">Multi-pass membrane protein</topology>
    </subcellularLocation>
</comment>
<dbReference type="Pfam" id="PF00892">
    <property type="entry name" value="EamA"/>
    <property type="match status" value="1"/>
</dbReference>
<proteinExistence type="inferred from homology"/>
<evidence type="ECO:0000313" key="9">
    <source>
        <dbReference type="Proteomes" id="UP000249081"/>
    </source>
</evidence>
<keyword evidence="3 6" id="KW-0812">Transmembrane</keyword>
<dbReference type="SUPFAM" id="SSF103481">
    <property type="entry name" value="Multidrug resistance efflux transporter EmrE"/>
    <property type="match status" value="2"/>
</dbReference>
<dbReference type="InterPro" id="IPR037185">
    <property type="entry name" value="EmrE-like"/>
</dbReference>
<protein>
    <submittedName>
        <fullName evidence="8">EamA family transporter</fullName>
    </submittedName>
</protein>
<dbReference type="Proteomes" id="UP000249081">
    <property type="component" value="Unassembled WGS sequence"/>
</dbReference>
<keyword evidence="4 6" id="KW-1133">Transmembrane helix</keyword>
<name>A0A2W4WDK6_9CYAN</name>
<dbReference type="InterPro" id="IPR000620">
    <property type="entry name" value="EamA_dom"/>
</dbReference>
<gene>
    <name evidence="8" type="ORF">DCF17_08480</name>
</gene>
<comment type="caution">
    <text evidence="8">The sequence shown here is derived from an EMBL/GenBank/DDBJ whole genome shotgun (WGS) entry which is preliminary data.</text>
</comment>
<feature type="transmembrane region" description="Helical" evidence="6">
    <location>
        <begin position="176"/>
        <end position="199"/>
    </location>
</feature>
<reference evidence="9" key="1">
    <citation type="submission" date="2018-04" db="EMBL/GenBank/DDBJ databases">
        <authorList>
            <person name="Cornet L."/>
        </authorList>
    </citation>
    <scope>NUCLEOTIDE SEQUENCE [LARGE SCALE GENOMIC DNA]</scope>
</reference>
<dbReference type="PANTHER" id="PTHR32322:SF2">
    <property type="entry name" value="EAMA DOMAIN-CONTAINING PROTEIN"/>
    <property type="match status" value="1"/>
</dbReference>
<feature type="transmembrane region" description="Helical" evidence="6">
    <location>
        <begin position="76"/>
        <end position="94"/>
    </location>
</feature>
<evidence type="ECO:0000256" key="4">
    <source>
        <dbReference type="ARBA" id="ARBA00022989"/>
    </source>
</evidence>
<feature type="transmembrane region" description="Helical" evidence="6">
    <location>
        <begin position="150"/>
        <end position="169"/>
    </location>
</feature>
<evidence type="ECO:0000256" key="5">
    <source>
        <dbReference type="ARBA" id="ARBA00023136"/>
    </source>
</evidence>
<evidence type="ECO:0000256" key="3">
    <source>
        <dbReference type="ARBA" id="ARBA00022692"/>
    </source>
</evidence>
<dbReference type="AlphaFoldDB" id="A0A2W4WDK6"/>
<keyword evidence="5 6" id="KW-0472">Membrane</keyword>
<evidence type="ECO:0000259" key="7">
    <source>
        <dbReference type="Pfam" id="PF00892"/>
    </source>
</evidence>
<feature type="transmembrane region" description="Helical" evidence="6">
    <location>
        <begin position="126"/>
        <end position="144"/>
    </location>
</feature>
<evidence type="ECO:0000256" key="2">
    <source>
        <dbReference type="ARBA" id="ARBA00007362"/>
    </source>
</evidence>
<sequence length="289" mass="30631">MKLFAGIGNATSQLSLPPTILVLFSIASMQVGAAFAKSLFPEVGPAGMVLMRVGFAAITLFFLCRPAWRFHTRHEIINLLSFGVVLSLMNLSFYAAIERIPVGIAATLEFIGPLGLATLKSRKKLDALWIVLAFAGILLLAPIRGDGLDIIGVFFALLAAIFWALYILLSAESGRAFPGVDGLCWAMIIAAFILSPIGIYSAGSTLLNPKVLMLGFAVAMLSSMIPYTLELIALKSLPVHVFGILKSLEPMAGAVAGLLILGETLTVQAVLAIILVSLAAAGASRFREE</sequence>
<reference evidence="8 9" key="2">
    <citation type="submission" date="2018-06" db="EMBL/GenBank/DDBJ databases">
        <title>Metagenomic assembly of (sub)arctic Cyanobacteria and their associated microbiome from non-axenic cultures.</title>
        <authorList>
            <person name="Baurain D."/>
        </authorList>
    </citation>
    <scope>NUCLEOTIDE SEQUENCE [LARGE SCALE GENOMIC DNA]</scope>
    <source>
        <strain evidence="8">ULC041bin1</strain>
    </source>
</reference>